<dbReference type="InterPro" id="IPR016181">
    <property type="entry name" value="Acyl_CoA_acyltransferase"/>
</dbReference>
<dbReference type="SUPFAM" id="SSF55729">
    <property type="entry name" value="Acyl-CoA N-acyltransferases (Nat)"/>
    <property type="match status" value="1"/>
</dbReference>
<dbReference type="OrthoDB" id="9794566at2"/>
<feature type="domain" description="N-acetyltransferase" evidence="1">
    <location>
        <begin position="1"/>
        <end position="144"/>
    </location>
</feature>
<sequence>MIVMVTKDNLVQAATIHSVSWQDSHKAFCSEEFIALHNVEHQIKYIQNEMNQGKIFYMFITSKPVGIVSVCDNLIENLYILPEEQHKGYGTELLNFAIAKCDVPALWILDNNEKAYNLYSKHGFILTGNENKLSDTVKEIEMKK</sequence>
<dbReference type="Pfam" id="PF13508">
    <property type="entry name" value="Acetyltransf_7"/>
    <property type="match status" value="1"/>
</dbReference>
<accession>A0A410QGF9</accession>
<dbReference type="RefSeq" id="WP_128753342.1">
    <property type="nucleotide sequence ID" value="NZ_CP035282.1"/>
</dbReference>
<keyword evidence="3" id="KW-1185">Reference proteome</keyword>
<reference evidence="3" key="1">
    <citation type="submission" date="2019-01" db="EMBL/GenBank/DDBJ databases">
        <title>Draft genomes of a novel of Sporanaerobacter strains.</title>
        <authorList>
            <person name="Ma S."/>
        </authorList>
    </citation>
    <scope>NUCLEOTIDE SEQUENCE [LARGE SCALE GENOMIC DNA]</scope>
    <source>
        <strain evidence="3">NJN-17</strain>
    </source>
</reference>
<name>A0A410QGF9_9FIRM</name>
<dbReference type="EMBL" id="CP035282">
    <property type="protein sequence ID" value="QAT63182.1"/>
    <property type="molecule type" value="Genomic_DNA"/>
</dbReference>
<evidence type="ECO:0000313" key="3">
    <source>
        <dbReference type="Proteomes" id="UP000287969"/>
    </source>
</evidence>
<dbReference type="InterPro" id="IPR000182">
    <property type="entry name" value="GNAT_dom"/>
</dbReference>
<dbReference type="KEGG" id="spoa:EQM13_17225"/>
<dbReference type="CDD" id="cd04301">
    <property type="entry name" value="NAT_SF"/>
    <property type="match status" value="1"/>
</dbReference>
<keyword evidence="2" id="KW-0808">Transferase</keyword>
<dbReference type="Proteomes" id="UP000287969">
    <property type="component" value="Chromosome"/>
</dbReference>
<gene>
    <name evidence="2" type="ORF">EQM13_17225</name>
</gene>
<proteinExistence type="predicted"/>
<dbReference type="GO" id="GO:0016747">
    <property type="term" value="F:acyltransferase activity, transferring groups other than amino-acyl groups"/>
    <property type="evidence" value="ECO:0007669"/>
    <property type="project" value="InterPro"/>
</dbReference>
<dbReference type="Gene3D" id="3.40.630.30">
    <property type="match status" value="1"/>
</dbReference>
<dbReference type="PROSITE" id="PS51186">
    <property type="entry name" value="GNAT"/>
    <property type="match status" value="1"/>
</dbReference>
<dbReference type="AlphaFoldDB" id="A0A410QGF9"/>
<organism evidence="2 3">
    <name type="scientific">Acidilutibacter cellobiosedens</name>
    <dbReference type="NCBI Taxonomy" id="2507161"/>
    <lineage>
        <taxon>Bacteria</taxon>
        <taxon>Bacillati</taxon>
        <taxon>Bacillota</taxon>
        <taxon>Tissierellia</taxon>
        <taxon>Tissierellales</taxon>
        <taxon>Acidilutibacteraceae</taxon>
        <taxon>Acidilutibacter</taxon>
    </lineage>
</organism>
<evidence type="ECO:0000259" key="1">
    <source>
        <dbReference type="PROSITE" id="PS51186"/>
    </source>
</evidence>
<protein>
    <submittedName>
        <fullName evidence="2">GNAT family N-acetyltransferase</fullName>
    </submittedName>
</protein>
<evidence type="ECO:0000313" key="2">
    <source>
        <dbReference type="EMBL" id="QAT63182.1"/>
    </source>
</evidence>